<dbReference type="SUPFAM" id="SSF52540">
    <property type="entry name" value="P-loop containing nucleoside triphosphate hydrolases"/>
    <property type="match status" value="1"/>
</dbReference>
<dbReference type="InterPro" id="IPR017911">
    <property type="entry name" value="MacB-like_ATP-bd"/>
</dbReference>
<evidence type="ECO:0000256" key="3">
    <source>
        <dbReference type="ARBA" id="ARBA00022475"/>
    </source>
</evidence>
<comment type="caution">
    <text evidence="12">The sequence shown here is derived from an EMBL/GenBank/DDBJ whole genome shotgun (WGS) entry which is preliminary data.</text>
</comment>
<evidence type="ECO:0000256" key="8">
    <source>
        <dbReference type="ARBA" id="ARBA00023136"/>
    </source>
</evidence>
<evidence type="ECO:0000256" key="9">
    <source>
        <dbReference type="ARBA" id="ARBA00038388"/>
    </source>
</evidence>
<comment type="similarity">
    <text evidence="9">Belongs to the ABC transporter superfamily. Macrolide exporter (TC 3.A.1.122) family.</text>
</comment>
<dbReference type="InterPro" id="IPR003838">
    <property type="entry name" value="ABC3_permease_C"/>
</dbReference>
<dbReference type="Proteomes" id="UP001637994">
    <property type="component" value="Unassembled WGS sequence"/>
</dbReference>
<dbReference type="SMART" id="SM00382">
    <property type="entry name" value="AAA"/>
    <property type="match status" value="1"/>
</dbReference>
<reference evidence="12 13" key="1">
    <citation type="journal article" date="2025" name="Anaerobe">
        <title>Description of Anaerococcus kampingiae sp. nov., Anaerococcus groningensis sp. nov., Anaerococcus martiniensis sp. nov., and Anaerococcus cruorum sp. nov., isolated from human clinical specimens.</title>
        <authorList>
            <person name="Boiten K.E."/>
            <person name="Meijer J."/>
            <person name="van Wezel E.M."/>
            <person name="Veloo A.C.M."/>
        </authorList>
    </citation>
    <scope>NUCLEOTIDE SEQUENCE [LARGE SCALE GENOMIC DNA]</scope>
    <source>
        <strain evidence="12 13">ENR0874</strain>
    </source>
</reference>
<dbReference type="PROSITE" id="PS00211">
    <property type="entry name" value="ABC_TRANSPORTER_1"/>
    <property type="match status" value="1"/>
</dbReference>
<keyword evidence="7 10" id="KW-1133">Transmembrane helix</keyword>
<evidence type="ECO:0000256" key="7">
    <source>
        <dbReference type="ARBA" id="ARBA00022989"/>
    </source>
</evidence>
<keyword evidence="8 10" id="KW-0472">Membrane</keyword>
<dbReference type="InterPro" id="IPR017871">
    <property type="entry name" value="ABC_transporter-like_CS"/>
</dbReference>
<dbReference type="PANTHER" id="PTHR42798">
    <property type="entry name" value="LIPOPROTEIN-RELEASING SYSTEM ATP-BINDING PROTEIN LOLD"/>
    <property type="match status" value="1"/>
</dbReference>
<keyword evidence="5" id="KW-0547">Nucleotide-binding</keyword>
<dbReference type="InterPro" id="IPR003439">
    <property type="entry name" value="ABC_transporter-like_ATP-bd"/>
</dbReference>
<evidence type="ECO:0000313" key="13">
    <source>
        <dbReference type="Proteomes" id="UP001637994"/>
    </source>
</evidence>
<evidence type="ECO:0000259" key="11">
    <source>
        <dbReference type="PROSITE" id="PS50893"/>
    </source>
</evidence>
<comment type="subcellular location">
    <subcellularLocation>
        <location evidence="1">Cell inner membrane</location>
        <topology evidence="1">Multi-pass membrane protein</topology>
    </subcellularLocation>
</comment>
<proteinExistence type="inferred from homology"/>
<feature type="domain" description="ABC transporter" evidence="11">
    <location>
        <begin position="2"/>
        <end position="240"/>
    </location>
</feature>
<feature type="transmembrane region" description="Helical" evidence="10">
    <location>
        <begin position="868"/>
        <end position="886"/>
    </location>
</feature>
<evidence type="ECO:0000256" key="5">
    <source>
        <dbReference type="ARBA" id="ARBA00022741"/>
    </source>
</evidence>
<name>A0ABW9MEA3_9FIRM</name>
<sequence length="903" mass="100883">MLKLKNISKIYHTQGFSQKALDGVSISFRENEFVSILGQSGGGKTTLLNIIGGLMRYDEGDLIIDGRSTKKFTDKDWDFYRNVRIGFIFQSYNLISHQTVLDNVILSLTLSNKDTGNMKDKAIKALERVGLKDHIYKKPSELSGGQMQRVAIARALVNDPQILLADEPTGALDSETSLAIMDLLKEIAKDKLVIMVTHNQSLAEEYSTRIIGIKDGQIISDSNPYEDTDTSDNFKISKIALKLKTALGLSFNNLLNKKARTLLTAFAGSIGIIGIALILSISNGASDFIEENQKNALKSYPIEIEKSSVDLASLGQMGEDENKNTDQSKVASNDIGLKNRSKLSGSGLENDLEKFKSYLEANDQKLSNEVGNHFISYTYDGKFDIFTKDPKGELVNTDGSDFENSRPAGFNFPFAFGASKQNPNISQLITTKDGQISPMVKDEYEIVAGHWPENPNELILFTDYNNQILRSKFYELGFLPKKEYEDILRDLDDKKKVDIKKVSLDSKEILGKEYKILSPSDYYEKEGNNFVSIKENQAKVDEKIKDAKTLKIVGIAKKTKDDDNRIIQTPLAYTEGFTKDMIAYVNNQEIIKKQIENQDTNVLNGLKFRAANDDEKIKQSKDYLNNLTETDLARVNGWILQNKEDLVKKMQEESKKLAMAGKGLASTNESQNNKQMVDYLLKEDDKNTFLEIYDEFLKDFSYKKNLENLGYIEEKNPSKISIYVDNFENRDKVKVFIDEYNQGKDIENQISFTDLIGIISKSITDIIGAISYILIAFVGVSLIVSSIMIGIITYISVFERTKEIGILRAIGASKKDIYKVFMAETMIIGLLSGLIGVGLSYILNIFITRIMVKMSGFADIGAKLPLEAALILILISVALSLIAGLIPSRIAANKDPVEALSAE</sequence>
<dbReference type="CDD" id="cd03255">
    <property type="entry name" value="ABC_MJ0796_LolCDE_FtsE"/>
    <property type="match status" value="1"/>
</dbReference>
<dbReference type="PANTHER" id="PTHR42798:SF6">
    <property type="entry name" value="CELL DIVISION ATP-BINDING PROTEIN FTSE"/>
    <property type="match status" value="1"/>
</dbReference>
<dbReference type="Gene3D" id="3.40.50.300">
    <property type="entry name" value="P-loop containing nucleotide triphosphate hydrolases"/>
    <property type="match status" value="1"/>
</dbReference>
<feature type="transmembrane region" description="Helical" evidence="10">
    <location>
        <begin position="818"/>
        <end position="848"/>
    </location>
</feature>
<gene>
    <name evidence="12" type="ORF">ACCQ42_05555</name>
</gene>
<dbReference type="EMBL" id="JBGMEF010000019">
    <property type="protein sequence ID" value="MFO3667234.1"/>
    <property type="molecule type" value="Genomic_DNA"/>
</dbReference>
<evidence type="ECO:0000256" key="2">
    <source>
        <dbReference type="ARBA" id="ARBA00022448"/>
    </source>
</evidence>
<feature type="transmembrane region" description="Helical" evidence="10">
    <location>
        <begin position="262"/>
        <end position="281"/>
    </location>
</feature>
<keyword evidence="13" id="KW-1185">Reference proteome</keyword>
<dbReference type="InterPro" id="IPR003593">
    <property type="entry name" value="AAA+_ATPase"/>
</dbReference>
<organism evidence="12 13">
    <name type="scientific">Anaerococcus kampingae</name>
    <dbReference type="NCBI Taxonomy" id="3115614"/>
    <lineage>
        <taxon>Bacteria</taxon>
        <taxon>Bacillati</taxon>
        <taxon>Bacillota</taxon>
        <taxon>Tissierellia</taxon>
        <taxon>Tissierellales</taxon>
        <taxon>Peptoniphilaceae</taxon>
        <taxon>Anaerococcus</taxon>
    </lineage>
</organism>
<keyword evidence="4 10" id="KW-0812">Transmembrane</keyword>
<dbReference type="Pfam" id="PF02687">
    <property type="entry name" value="FtsX"/>
    <property type="match status" value="1"/>
</dbReference>
<dbReference type="GO" id="GO:0005524">
    <property type="term" value="F:ATP binding"/>
    <property type="evidence" value="ECO:0007669"/>
    <property type="project" value="UniProtKB-KW"/>
</dbReference>
<dbReference type="Pfam" id="PF00005">
    <property type="entry name" value="ABC_tran"/>
    <property type="match status" value="1"/>
</dbReference>
<evidence type="ECO:0000313" key="12">
    <source>
        <dbReference type="EMBL" id="MFO3667234.1"/>
    </source>
</evidence>
<protein>
    <submittedName>
        <fullName evidence="12">ATP-binding cassette domain-containing protein</fullName>
    </submittedName>
</protein>
<feature type="transmembrane region" description="Helical" evidence="10">
    <location>
        <begin position="769"/>
        <end position="797"/>
    </location>
</feature>
<evidence type="ECO:0000256" key="1">
    <source>
        <dbReference type="ARBA" id="ARBA00004429"/>
    </source>
</evidence>
<keyword evidence="3" id="KW-1003">Cell membrane</keyword>
<dbReference type="RefSeq" id="WP_106459866.1">
    <property type="nucleotide sequence ID" value="NZ_JBGMEF010000019.1"/>
</dbReference>
<dbReference type="PROSITE" id="PS50893">
    <property type="entry name" value="ABC_TRANSPORTER_2"/>
    <property type="match status" value="1"/>
</dbReference>
<keyword evidence="2" id="KW-0813">Transport</keyword>
<evidence type="ECO:0000256" key="10">
    <source>
        <dbReference type="SAM" id="Phobius"/>
    </source>
</evidence>
<accession>A0ABW9MEA3</accession>
<evidence type="ECO:0000256" key="6">
    <source>
        <dbReference type="ARBA" id="ARBA00022840"/>
    </source>
</evidence>
<dbReference type="InterPro" id="IPR027417">
    <property type="entry name" value="P-loop_NTPase"/>
</dbReference>
<evidence type="ECO:0000256" key="4">
    <source>
        <dbReference type="ARBA" id="ARBA00022692"/>
    </source>
</evidence>
<keyword evidence="6 12" id="KW-0067">ATP-binding</keyword>